<dbReference type="PANTHER" id="PTHR21040:SF8">
    <property type="entry name" value="BCDNA.GH04120"/>
    <property type="match status" value="1"/>
</dbReference>
<feature type="transmembrane region" description="Helical" evidence="1">
    <location>
        <begin position="12"/>
        <end position="29"/>
    </location>
</feature>
<organism evidence="2">
    <name type="scientific">Nilaparvata lugens</name>
    <name type="common">Brown planthopper</name>
    <dbReference type="NCBI Taxonomy" id="108931"/>
    <lineage>
        <taxon>Eukaryota</taxon>
        <taxon>Metazoa</taxon>
        <taxon>Ecdysozoa</taxon>
        <taxon>Arthropoda</taxon>
        <taxon>Hexapoda</taxon>
        <taxon>Insecta</taxon>
        <taxon>Pterygota</taxon>
        <taxon>Neoptera</taxon>
        <taxon>Paraneoptera</taxon>
        <taxon>Hemiptera</taxon>
        <taxon>Auchenorrhyncha</taxon>
        <taxon>Fulgoroidea</taxon>
        <taxon>Delphacidae</taxon>
        <taxon>Delphacinae</taxon>
        <taxon>Nilaparvata</taxon>
    </lineage>
</organism>
<dbReference type="EC" id="3.2.1.52" evidence="2"/>
<keyword evidence="2" id="KW-0326">Glycosidase</keyword>
<keyword evidence="1" id="KW-1133">Transmembrane helix</keyword>
<dbReference type="GO" id="GO:0004563">
    <property type="term" value="F:beta-N-acetylhexosaminidase activity"/>
    <property type="evidence" value="ECO:0007669"/>
    <property type="project" value="UniProtKB-EC"/>
</dbReference>
<accession>A0A0C5CE57</accession>
<keyword evidence="1" id="KW-0472">Membrane</keyword>
<evidence type="ECO:0000256" key="1">
    <source>
        <dbReference type="SAM" id="Phobius"/>
    </source>
</evidence>
<dbReference type="SUPFAM" id="SSF51445">
    <property type="entry name" value="(Trans)glycosidases"/>
    <property type="match status" value="1"/>
</dbReference>
<dbReference type="InterPro" id="IPR038901">
    <property type="entry name" value="HEXDC-like"/>
</dbReference>
<evidence type="ECO:0000313" key="2">
    <source>
        <dbReference type="EMBL" id="AJO25054.1"/>
    </source>
</evidence>
<protein>
    <submittedName>
        <fullName evidence="2">Isolate 9 beta-N-acetylhexosaminidase mRNA</fullName>
        <ecNumber evidence="2">3.2.1.52</ecNumber>
    </submittedName>
</protein>
<dbReference type="Gene3D" id="3.20.20.80">
    <property type="entry name" value="Glycosidases"/>
    <property type="match status" value="1"/>
</dbReference>
<keyword evidence="1" id="KW-0812">Transmembrane</keyword>
<dbReference type="AlphaFoldDB" id="A0A0C5CE57"/>
<dbReference type="PANTHER" id="PTHR21040">
    <property type="entry name" value="BCDNA.GH04120"/>
    <property type="match status" value="1"/>
</dbReference>
<dbReference type="OrthoDB" id="10023921at2759"/>
<name>A0A0C5CE57_NILLU</name>
<reference evidence="2" key="1">
    <citation type="journal article" date="2015" name="Insect Mol. Biol.">
        <title>Chitinase-like gene family in the brown planthopper, Nilaparvata lugens.</title>
        <authorList>
            <person name="Xi Y."/>
            <person name="Pan P.L."/>
            <person name="Ye Y.X."/>
            <person name="Yu B."/>
            <person name="Xu H.J."/>
            <person name="Zhang C.X."/>
        </authorList>
    </citation>
    <scope>NUCLEOTIDE SEQUENCE</scope>
    <source>
        <strain evidence="2">9</strain>
    </source>
</reference>
<sequence length="545" mass="62714">MQAFKLTPRRAKLIISVGLISSLVIFAVHKSFDENNDFWWKFTSPRTGVRHGELIVVRSAEPAGPAHKTLKVVHLDLKGAPPKLSYLRQLLPLLSNAGCDAILLEYEDMFPYHGALANISAKNAYTQHQVMDLLSLIHDLGMEAIPLVQTFGHLEFALKLPEFRHLRELDAFPQEVCPSQPAAHALVREMVRQVMALHRTSRYLHIGCDEVFHLGACGRCTQRHVDNREIFAEYVTSVAEHIKSTYQGVTPLIWDDMMRQWSPQFLTSTKLGSLVEPVVWVYTDDIGKLVPHYVWHWYMKTFKSVWVAGAFKGATLSTSVLPDVRRHYSNQQAWLEFISKTPERVNGFVLTGWSRYDHFAVLCELLPPSIPSLLLNLLLITSRKPSKTEQIYKLWKSLMRCSPSSEMTIETFTTDPRSVGTCSFQGADVYILMGNYLNLKETVDKLHETLTEQNGWMTYYNVKHNFTSPWRLVEDFTNLNGITLLKEVQLFKNETSAILSTYFDVHVVNEWIEQRIEPMEVKLQRLQKQMETLINIESWPRRPLN</sequence>
<keyword evidence="2" id="KW-0378">Hydrolase</keyword>
<dbReference type="EMBL" id="KM217129">
    <property type="protein sequence ID" value="AJO25054.1"/>
    <property type="molecule type" value="mRNA"/>
</dbReference>
<dbReference type="InterPro" id="IPR017853">
    <property type="entry name" value="GH"/>
</dbReference>
<dbReference type="CDD" id="cd06565">
    <property type="entry name" value="GH20_GcnA-like"/>
    <property type="match status" value="1"/>
</dbReference>
<proteinExistence type="evidence at transcript level"/>